<evidence type="ECO:0000259" key="2">
    <source>
        <dbReference type="Pfam" id="PF01636"/>
    </source>
</evidence>
<dbReference type="InterPro" id="IPR051678">
    <property type="entry name" value="AGP_Transferase"/>
</dbReference>
<dbReference type="InterPro" id="IPR002575">
    <property type="entry name" value="Aminoglycoside_PTrfase"/>
</dbReference>
<accession>A0ABR0KHY6</accession>
<comment type="caution">
    <text evidence="3">The sequence shown here is derived from an EMBL/GenBank/DDBJ whole genome shotgun (WGS) entry which is preliminary data.</text>
</comment>
<sequence length="479" mass="54899">MTSPPVPLMEPQRVFQPGLIWMKSPVSPALVEPDTEAIKSTVAETMSDVGKEHINVTFLAEGALNKVYLVYDKKNDKQYVMRVSLPVDPYHKTYAEVSTLKYLRSKTILPVPEVYAYNTSPSNTIGFEWILMSFVPGVTLQSCWFRLTMDEKRDILSQIVAFQADLFAHPFHGIGGLIIDDIGSLVVDRASEDRLWWYNRLHDPCHKGPFSSAQEYLTSKVLHMRNETQRDYEREMAIRISRQQRTQLDPTAQTLLPSVNDGENAQQDNDEEDEPHSIPILRNLQRILTRFPELFRGVLPLTNNTSAQEISILTHADLSANNILIDPNTKKITGIIDWENVLALPLSLACDLPKLLEPNTKPRHEAPDPDKYGDYTPGFGKEYHEFQVTELRAYFLEEMHKVCPAWVQEYQKGKDLRDLAQVVALADDYWSANEVAEWLNYFEAGNKKTMAWIEWGRELEDEGIKQQAVGEQHPESRER</sequence>
<dbReference type="Gene3D" id="3.90.1200.10">
    <property type="match status" value="1"/>
</dbReference>
<dbReference type="Pfam" id="PF01636">
    <property type="entry name" value="APH"/>
    <property type="match status" value="1"/>
</dbReference>
<evidence type="ECO:0000313" key="3">
    <source>
        <dbReference type="EMBL" id="KAK5095703.1"/>
    </source>
</evidence>
<evidence type="ECO:0000313" key="4">
    <source>
        <dbReference type="Proteomes" id="UP001345013"/>
    </source>
</evidence>
<dbReference type="PANTHER" id="PTHR21310:SF13">
    <property type="entry name" value="AMINOGLYCOSIDE PHOSPHOTRANSFERASE DOMAIN-CONTAINING PROTEIN"/>
    <property type="match status" value="1"/>
</dbReference>
<name>A0ABR0KHY6_9EURO</name>
<feature type="domain" description="Aminoglycoside phosphotransferase" evidence="2">
    <location>
        <begin position="56"/>
        <end position="341"/>
    </location>
</feature>
<feature type="region of interest" description="Disordered" evidence="1">
    <location>
        <begin position="249"/>
        <end position="276"/>
    </location>
</feature>
<dbReference type="Proteomes" id="UP001345013">
    <property type="component" value="Unassembled WGS sequence"/>
</dbReference>
<dbReference type="EMBL" id="JAVRRG010000026">
    <property type="protein sequence ID" value="KAK5095703.1"/>
    <property type="molecule type" value="Genomic_DNA"/>
</dbReference>
<gene>
    <name evidence="3" type="ORF">LTR24_002920</name>
</gene>
<evidence type="ECO:0000256" key="1">
    <source>
        <dbReference type="SAM" id="MobiDB-lite"/>
    </source>
</evidence>
<protein>
    <recommendedName>
        <fullName evidence="2">Aminoglycoside phosphotransferase domain-containing protein</fullName>
    </recommendedName>
</protein>
<reference evidence="3 4" key="1">
    <citation type="submission" date="2023-08" db="EMBL/GenBank/DDBJ databases">
        <title>Black Yeasts Isolated from many extreme environments.</title>
        <authorList>
            <person name="Coleine C."/>
            <person name="Stajich J.E."/>
            <person name="Selbmann L."/>
        </authorList>
    </citation>
    <scope>NUCLEOTIDE SEQUENCE [LARGE SCALE GENOMIC DNA]</scope>
    <source>
        <strain evidence="3 4">CCFEE 5885</strain>
    </source>
</reference>
<dbReference type="InterPro" id="IPR011009">
    <property type="entry name" value="Kinase-like_dom_sf"/>
</dbReference>
<dbReference type="Gene3D" id="3.30.200.20">
    <property type="entry name" value="Phosphorylase Kinase, domain 1"/>
    <property type="match status" value="1"/>
</dbReference>
<dbReference type="SUPFAM" id="SSF56112">
    <property type="entry name" value="Protein kinase-like (PK-like)"/>
    <property type="match status" value="1"/>
</dbReference>
<proteinExistence type="predicted"/>
<keyword evidence="4" id="KW-1185">Reference proteome</keyword>
<dbReference type="PANTHER" id="PTHR21310">
    <property type="entry name" value="AMINOGLYCOSIDE PHOSPHOTRANSFERASE-RELATED-RELATED"/>
    <property type="match status" value="1"/>
</dbReference>
<organism evidence="3 4">
    <name type="scientific">Lithohypha guttulata</name>
    <dbReference type="NCBI Taxonomy" id="1690604"/>
    <lineage>
        <taxon>Eukaryota</taxon>
        <taxon>Fungi</taxon>
        <taxon>Dikarya</taxon>
        <taxon>Ascomycota</taxon>
        <taxon>Pezizomycotina</taxon>
        <taxon>Eurotiomycetes</taxon>
        <taxon>Chaetothyriomycetidae</taxon>
        <taxon>Chaetothyriales</taxon>
        <taxon>Trichomeriaceae</taxon>
        <taxon>Lithohypha</taxon>
    </lineage>
</organism>